<keyword evidence="2" id="KW-0479">Metal-binding</keyword>
<evidence type="ECO:0000256" key="2">
    <source>
        <dbReference type="PIRSR" id="PIRSR607760-1"/>
    </source>
</evidence>
<dbReference type="InterPro" id="IPR007760">
    <property type="entry name" value="Mn_catalase"/>
</dbReference>
<accession>A0A6J5GZG6</accession>
<name>A0A6J5GZG6_9BURK</name>
<dbReference type="Gene3D" id="1.20.1260.10">
    <property type="match status" value="1"/>
</dbReference>
<gene>
    <name evidence="3" type="ORF">LMG27177_06816</name>
</gene>
<dbReference type="InterPro" id="IPR012347">
    <property type="entry name" value="Ferritin-like"/>
</dbReference>
<comment type="cofactor">
    <cofactor evidence="2">
        <name>Mn(2+)</name>
        <dbReference type="ChEBI" id="CHEBI:29035"/>
    </cofactor>
    <text evidence="2">Binds 2 manganese ions per subunit.</text>
</comment>
<keyword evidence="2" id="KW-0464">Manganese</keyword>
<dbReference type="AlphaFoldDB" id="A0A6J5GZG6"/>
<sequence length="102" mass="11291">MSRNGYACDTISEPTTDLRSKIAAEARAKIVYVRLLNITGDPGINEALRFLMTREIARQKSFENALHTIHPNFSPSKLPGILDLQILTTTCRPAKTLPAPVE</sequence>
<evidence type="ECO:0000313" key="3">
    <source>
        <dbReference type="EMBL" id="CAB3809471.1"/>
    </source>
</evidence>
<evidence type="ECO:0000313" key="4">
    <source>
        <dbReference type="Proteomes" id="UP000494252"/>
    </source>
</evidence>
<proteinExistence type="inferred from homology"/>
<evidence type="ECO:0000256" key="1">
    <source>
        <dbReference type="ARBA" id="ARBA00007644"/>
    </source>
</evidence>
<feature type="binding site" evidence="2">
    <location>
        <position position="25"/>
    </location>
    <ligand>
        <name>Mn(2+)</name>
        <dbReference type="ChEBI" id="CHEBI:29035"/>
        <label>1</label>
    </ligand>
</feature>
<protein>
    <submittedName>
        <fullName evidence="3">Uncharacterized protein</fullName>
    </submittedName>
</protein>
<dbReference type="Proteomes" id="UP000494252">
    <property type="component" value="Unassembled WGS sequence"/>
</dbReference>
<dbReference type="InterPro" id="IPR009078">
    <property type="entry name" value="Ferritin-like_SF"/>
</dbReference>
<dbReference type="Pfam" id="PF05067">
    <property type="entry name" value="Mn_catalase"/>
    <property type="match status" value="1"/>
</dbReference>
<reference evidence="3 4" key="1">
    <citation type="submission" date="2020-04" db="EMBL/GenBank/DDBJ databases">
        <authorList>
            <person name="De Canck E."/>
        </authorList>
    </citation>
    <scope>NUCLEOTIDE SEQUENCE [LARGE SCALE GENOMIC DNA]</scope>
    <source>
        <strain evidence="3 4">LMG 27177</strain>
    </source>
</reference>
<dbReference type="GO" id="GO:0046872">
    <property type="term" value="F:metal ion binding"/>
    <property type="evidence" value="ECO:0007669"/>
    <property type="project" value="UniProtKB-KW"/>
</dbReference>
<comment type="similarity">
    <text evidence="1">Belongs to the manganese catalase family.</text>
</comment>
<dbReference type="EMBL" id="CADIKI010000029">
    <property type="protein sequence ID" value="CAB3809471.1"/>
    <property type="molecule type" value="Genomic_DNA"/>
</dbReference>
<keyword evidence="4" id="KW-1185">Reference proteome</keyword>
<dbReference type="SUPFAM" id="SSF47240">
    <property type="entry name" value="Ferritin-like"/>
    <property type="match status" value="1"/>
</dbReference>
<organism evidence="3 4">
    <name type="scientific">Paraburkholderia fynbosensis</name>
    <dbReference type="NCBI Taxonomy" id="1200993"/>
    <lineage>
        <taxon>Bacteria</taxon>
        <taxon>Pseudomonadati</taxon>
        <taxon>Pseudomonadota</taxon>
        <taxon>Betaproteobacteria</taxon>
        <taxon>Burkholderiales</taxon>
        <taxon>Burkholderiaceae</taxon>
        <taxon>Paraburkholderia</taxon>
    </lineage>
</organism>